<dbReference type="SMR" id="A2G7D0"/>
<dbReference type="SMART" id="SM00717">
    <property type="entry name" value="SANT"/>
    <property type="match status" value="2"/>
</dbReference>
<dbReference type="CDD" id="cd00167">
    <property type="entry name" value="SANT"/>
    <property type="match status" value="2"/>
</dbReference>
<sequence>MPIYQRFTPSEDKKLFNLVNTYGEQNWKVIAEKMNRTIRQVKERYTLFLSPKINSNIWTDEKDELLMKLAEKHYPHWMIISSYFDGRNDIQIKNRYKKLIKRKNRIQKQEAINTFEAKISVVPEEIFAAEFSYPDYNNVVINGQKKHVYSGLDWNITDDEIYGYFFDCNIFDCVDFWDKVSD</sequence>
<keyword evidence="3" id="KW-0804">Transcription</keyword>
<feature type="domain" description="Myb-like" evidence="5">
    <location>
        <begin position="6"/>
        <end position="49"/>
    </location>
</feature>
<dbReference type="Pfam" id="PF13921">
    <property type="entry name" value="Myb_DNA-bind_6"/>
    <property type="match status" value="1"/>
</dbReference>
<evidence type="ECO:0000256" key="1">
    <source>
        <dbReference type="ARBA" id="ARBA00023015"/>
    </source>
</evidence>
<protein>
    <submittedName>
        <fullName evidence="7">Myb-like DNA-binding domain containing protein</fullName>
    </submittedName>
</protein>
<dbReference type="VEuPathDB" id="TrichDB:TVAGG3_0722820"/>
<keyword evidence="1" id="KW-0805">Transcription regulation</keyword>
<keyword evidence="4" id="KW-0539">Nucleus</keyword>
<dbReference type="GO" id="GO:0005634">
    <property type="term" value="C:nucleus"/>
    <property type="evidence" value="ECO:0000318"/>
    <property type="project" value="GO_Central"/>
</dbReference>
<evidence type="ECO:0000313" key="7">
    <source>
        <dbReference type="EMBL" id="EAX86936.1"/>
    </source>
</evidence>
<feature type="domain" description="HTH myb-type" evidence="6">
    <location>
        <begin position="1"/>
        <end position="53"/>
    </location>
</feature>
<dbReference type="InterPro" id="IPR051575">
    <property type="entry name" value="Myb-like_DNA-bd"/>
</dbReference>
<dbReference type="InterPro" id="IPR009057">
    <property type="entry name" value="Homeodomain-like_sf"/>
</dbReference>
<gene>
    <name evidence="7" type="ORF">TVAG_292200</name>
</gene>
<dbReference type="eggNOG" id="KOG0048">
    <property type="taxonomic scope" value="Eukaryota"/>
</dbReference>
<dbReference type="InterPro" id="IPR017930">
    <property type="entry name" value="Myb_dom"/>
</dbReference>
<dbReference type="InParanoid" id="A2G7D0"/>
<evidence type="ECO:0000256" key="2">
    <source>
        <dbReference type="ARBA" id="ARBA00023125"/>
    </source>
</evidence>
<accession>A2G7D0</accession>
<dbReference type="SUPFAM" id="SSF46689">
    <property type="entry name" value="Homeodomain-like"/>
    <property type="match status" value="1"/>
</dbReference>
<feature type="domain" description="Myb-like" evidence="5">
    <location>
        <begin position="50"/>
        <end position="100"/>
    </location>
</feature>
<keyword evidence="8" id="KW-1185">Reference proteome</keyword>
<dbReference type="PANTHER" id="PTHR46621:SF1">
    <property type="entry name" value="SNRNA-ACTIVATING PROTEIN COMPLEX SUBUNIT 4"/>
    <property type="match status" value="1"/>
</dbReference>
<evidence type="ECO:0000256" key="3">
    <source>
        <dbReference type="ARBA" id="ARBA00023163"/>
    </source>
</evidence>
<dbReference type="InterPro" id="IPR001005">
    <property type="entry name" value="SANT/Myb"/>
</dbReference>
<reference evidence="7" key="2">
    <citation type="journal article" date="2007" name="Science">
        <title>Draft genome sequence of the sexually transmitted pathogen Trichomonas vaginalis.</title>
        <authorList>
            <person name="Carlton J.M."/>
            <person name="Hirt R.P."/>
            <person name="Silva J.C."/>
            <person name="Delcher A.L."/>
            <person name="Schatz M."/>
            <person name="Zhao Q."/>
            <person name="Wortman J.R."/>
            <person name="Bidwell S.L."/>
            <person name="Alsmark U.C.M."/>
            <person name="Besteiro S."/>
            <person name="Sicheritz-Ponten T."/>
            <person name="Noel C.J."/>
            <person name="Dacks J.B."/>
            <person name="Foster P.G."/>
            <person name="Simillion C."/>
            <person name="Van de Peer Y."/>
            <person name="Miranda-Saavedra D."/>
            <person name="Barton G.J."/>
            <person name="Westrop G.D."/>
            <person name="Mueller S."/>
            <person name="Dessi D."/>
            <person name="Fiori P.L."/>
            <person name="Ren Q."/>
            <person name="Paulsen I."/>
            <person name="Zhang H."/>
            <person name="Bastida-Corcuera F.D."/>
            <person name="Simoes-Barbosa A."/>
            <person name="Brown M.T."/>
            <person name="Hayes R.D."/>
            <person name="Mukherjee M."/>
            <person name="Okumura C.Y."/>
            <person name="Schneider R."/>
            <person name="Smith A.J."/>
            <person name="Vanacova S."/>
            <person name="Villalvazo M."/>
            <person name="Haas B.J."/>
            <person name="Pertea M."/>
            <person name="Feldblyum T.V."/>
            <person name="Utterback T.R."/>
            <person name="Shu C.L."/>
            <person name="Osoegawa K."/>
            <person name="de Jong P.J."/>
            <person name="Hrdy I."/>
            <person name="Horvathova L."/>
            <person name="Zubacova Z."/>
            <person name="Dolezal P."/>
            <person name="Malik S.B."/>
            <person name="Logsdon J.M. Jr."/>
            <person name="Henze K."/>
            <person name="Gupta A."/>
            <person name="Wang C.C."/>
            <person name="Dunne R.L."/>
            <person name="Upcroft J.A."/>
            <person name="Upcroft P."/>
            <person name="White O."/>
            <person name="Salzberg S.L."/>
            <person name="Tang P."/>
            <person name="Chiu C.-H."/>
            <person name="Lee Y.-S."/>
            <person name="Embley T.M."/>
            <person name="Coombs G.H."/>
            <person name="Mottram J.C."/>
            <person name="Tachezy J."/>
            <person name="Fraser-Liggett C.M."/>
            <person name="Johnson P.J."/>
        </authorList>
    </citation>
    <scope>NUCLEOTIDE SEQUENCE [LARGE SCALE GENOMIC DNA]</scope>
    <source>
        <strain evidence="7">G3</strain>
    </source>
</reference>
<dbReference type="OrthoDB" id="2143914at2759"/>
<name>A2G7D0_TRIV3</name>
<dbReference type="AlphaFoldDB" id="A2G7D0"/>
<dbReference type="GO" id="GO:0000978">
    <property type="term" value="F:RNA polymerase II cis-regulatory region sequence-specific DNA binding"/>
    <property type="evidence" value="ECO:0000318"/>
    <property type="project" value="GO_Central"/>
</dbReference>
<proteinExistence type="predicted"/>
<dbReference type="Proteomes" id="UP000001542">
    <property type="component" value="Unassembled WGS sequence"/>
</dbReference>
<dbReference type="EMBL" id="DS114543">
    <property type="protein sequence ID" value="EAX86936.1"/>
    <property type="molecule type" value="Genomic_DNA"/>
</dbReference>
<evidence type="ECO:0000313" key="8">
    <source>
        <dbReference type="Proteomes" id="UP000001542"/>
    </source>
</evidence>
<dbReference type="RefSeq" id="XP_001299866.1">
    <property type="nucleotide sequence ID" value="XM_001299865.1"/>
</dbReference>
<dbReference type="VEuPathDB" id="TrichDB:TVAG_292200"/>
<evidence type="ECO:0000256" key="4">
    <source>
        <dbReference type="ARBA" id="ARBA00023242"/>
    </source>
</evidence>
<dbReference type="GO" id="GO:0000981">
    <property type="term" value="F:DNA-binding transcription factor activity, RNA polymerase II-specific"/>
    <property type="evidence" value="ECO:0000318"/>
    <property type="project" value="GO_Central"/>
</dbReference>
<dbReference type="PANTHER" id="PTHR46621">
    <property type="entry name" value="SNRNA-ACTIVATING PROTEIN COMPLEX SUBUNIT 4"/>
    <property type="match status" value="1"/>
</dbReference>
<reference evidence="7" key="1">
    <citation type="submission" date="2006-10" db="EMBL/GenBank/DDBJ databases">
        <authorList>
            <person name="Amadeo P."/>
            <person name="Zhao Q."/>
            <person name="Wortman J."/>
            <person name="Fraser-Liggett C."/>
            <person name="Carlton J."/>
        </authorList>
    </citation>
    <scope>NUCLEOTIDE SEQUENCE</scope>
    <source>
        <strain evidence="7">G3</strain>
    </source>
</reference>
<dbReference type="Gene3D" id="1.10.10.60">
    <property type="entry name" value="Homeodomain-like"/>
    <property type="match status" value="2"/>
</dbReference>
<dbReference type="PROSITE" id="PS50090">
    <property type="entry name" value="MYB_LIKE"/>
    <property type="match status" value="2"/>
</dbReference>
<dbReference type="KEGG" id="tva:4744586"/>
<dbReference type="GO" id="GO:0006355">
    <property type="term" value="P:regulation of DNA-templated transcription"/>
    <property type="evidence" value="ECO:0000318"/>
    <property type="project" value="GO_Central"/>
</dbReference>
<dbReference type="STRING" id="5722.A2G7D0"/>
<feature type="domain" description="HTH myb-type" evidence="6">
    <location>
        <begin position="58"/>
        <end position="104"/>
    </location>
</feature>
<evidence type="ECO:0000259" key="5">
    <source>
        <dbReference type="PROSITE" id="PS50090"/>
    </source>
</evidence>
<dbReference type="PROSITE" id="PS51294">
    <property type="entry name" value="HTH_MYB"/>
    <property type="match status" value="2"/>
</dbReference>
<evidence type="ECO:0000259" key="6">
    <source>
        <dbReference type="PROSITE" id="PS51294"/>
    </source>
</evidence>
<organism evidence="7 8">
    <name type="scientific">Trichomonas vaginalis (strain ATCC PRA-98 / G3)</name>
    <dbReference type="NCBI Taxonomy" id="412133"/>
    <lineage>
        <taxon>Eukaryota</taxon>
        <taxon>Metamonada</taxon>
        <taxon>Parabasalia</taxon>
        <taxon>Trichomonadida</taxon>
        <taxon>Trichomonadidae</taxon>
        <taxon>Trichomonas</taxon>
    </lineage>
</organism>
<keyword evidence="2 7" id="KW-0238">DNA-binding</keyword>